<protein>
    <submittedName>
        <fullName evidence="1">Uncharacterized protein</fullName>
    </submittedName>
</protein>
<dbReference type="Proteomes" id="UP000054359">
    <property type="component" value="Unassembled WGS sequence"/>
</dbReference>
<dbReference type="EMBL" id="KK114580">
    <property type="protein sequence ID" value="KFM62815.1"/>
    <property type="molecule type" value="Genomic_DNA"/>
</dbReference>
<proteinExistence type="predicted"/>
<evidence type="ECO:0000313" key="2">
    <source>
        <dbReference type="Proteomes" id="UP000054359"/>
    </source>
</evidence>
<dbReference type="OrthoDB" id="26203at2759"/>
<organism evidence="1 2">
    <name type="scientific">Stegodyphus mimosarum</name>
    <name type="common">African social velvet spider</name>
    <dbReference type="NCBI Taxonomy" id="407821"/>
    <lineage>
        <taxon>Eukaryota</taxon>
        <taxon>Metazoa</taxon>
        <taxon>Ecdysozoa</taxon>
        <taxon>Arthropoda</taxon>
        <taxon>Chelicerata</taxon>
        <taxon>Arachnida</taxon>
        <taxon>Araneae</taxon>
        <taxon>Araneomorphae</taxon>
        <taxon>Entelegynae</taxon>
        <taxon>Eresoidea</taxon>
        <taxon>Eresidae</taxon>
        <taxon>Stegodyphus</taxon>
    </lineage>
</organism>
<sequence length="75" mass="8650">MIMEYFEKYLRTLMLHFSDTFTRPFELTSKNIAFGVDTVSSVDLWSTSSSKVGNETKSLEISSFVEFIKINNIKV</sequence>
<evidence type="ECO:0000313" key="1">
    <source>
        <dbReference type="EMBL" id="KFM62815.1"/>
    </source>
</evidence>
<accession>A0A087TCH6</accession>
<name>A0A087TCH6_STEMI</name>
<gene>
    <name evidence="1" type="ORF">X975_23410</name>
</gene>
<reference evidence="1 2" key="1">
    <citation type="submission" date="2013-11" db="EMBL/GenBank/DDBJ databases">
        <title>Genome sequencing of Stegodyphus mimosarum.</title>
        <authorList>
            <person name="Bechsgaard J."/>
        </authorList>
    </citation>
    <scope>NUCLEOTIDE SEQUENCE [LARGE SCALE GENOMIC DNA]</scope>
</reference>
<dbReference type="AlphaFoldDB" id="A0A087TCH6"/>
<feature type="non-terminal residue" evidence="1">
    <location>
        <position position="75"/>
    </location>
</feature>
<keyword evidence="2" id="KW-1185">Reference proteome</keyword>